<organism evidence="11 12">
    <name type="scientific">Sinorhizobium mexicanum</name>
    <dbReference type="NCBI Taxonomy" id="375549"/>
    <lineage>
        <taxon>Bacteria</taxon>
        <taxon>Pseudomonadati</taxon>
        <taxon>Pseudomonadota</taxon>
        <taxon>Alphaproteobacteria</taxon>
        <taxon>Hyphomicrobiales</taxon>
        <taxon>Rhizobiaceae</taxon>
        <taxon>Sinorhizobium/Ensifer group</taxon>
        <taxon>Sinorhizobium</taxon>
    </lineage>
</organism>
<evidence type="ECO:0000256" key="3">
    <source>
        <dbReference type="ARBA" id="ARBA00004729"/>
    </source>
</evidence>
<evidence type="ECO:0000256" key="7">
    <source>
        <dbReference type="ARBA" id="ARBA00022605"/>
    </source>
</evidence>
<reference evidence="11 12" key="1">
    <citation type="submission" date="2019-06" db="EMBL/GenBank/DDBJ databases">
        <title>Complete genome sequence of Ensifer mexicanus ITTG R7 isolated from nodules of Acacia angustissima (Mill.) Kuntze.</title>
        <authorList>
            <person name="Rincon-Rosales R."/>
            <person name="Rogel M.A."/>
            <person name="Guerrero G."/>
            <person name="Rincon-Molina C.I."/>
            <person name="Lopez-Lopez A."/>
            <person name="Martinez-Romero E."/>
        </authorList>
    </citation>
    <scope>NUCLEOTIDE SEQUENCE [LARGE SCALE GENOMIC DNA]</scope>
    <source>
        <strain evidence="11 12">ITTG R7</strain>
        <plasmid evidence="12">pemeittgr7c</plasmid>
    </source>
</reference>
<dbReference type="InterPro" id="IPR004431">
    <property type="entry name" value="3-IsopropMal_deHydase_ssu"/>
</dbReference>
<evidence type="ECO:0000313" key="11">
    <source>
        <dbReference type="EMBL" id="QLL65705.1"/>
    </source>
</evidence>
<proteinExistence type="inferred from homology"/>
<protein>
    <recommendedName>
        <fullName evidence="10">3-isopropylmalate dehydratase small subunit</fullName>
        <ecNumber evidence="10">4.2.1.33</ecNumber>
    </recommendedName>
    <alternativeName>
        <fullName evidence="10">Alpha-IPM isomerase</fullName>
        <shortName evidence="10">IPMI</shortName>
    </alternativeName>
    <alternativeName>
        <fullName evidence="10">Isopropylmalate isomerase</fullName>
    </alternativeName>
</protein>
<evidence type="ECO:0000256" key="10">
    <source>
        <dbReference type="HAMAP-Rule" id="MF_01031"/>
    </source>
</evidence>
<evidence type="ECO:0000256" key="1">
    <source>
        <dbReference type="ARBA" id="ARBA00000491"/>
    </source>
</evidence>
<keyword evidence="9 10" id="KW-0100">Branched-chain amino acid biosynthesis</keyword>
<name>A0A859QQN1_9HYPH</name>
<comment type="subunit">
    <text evidence="5 10">Heterodimer of LeuC and LeuD.</text>
</comment>
<dbReference type="Proteomes" id="UP000510721">
    <property type="component" value="Plasmid pEmeITTGR7c"/>
</dbReference>
<keyword evidence="6 10" id="KW-0432">Leucine biosynthesis</keyword>
<evidence type="ECO:0000256" key="4">
    <source>
        <dbReference type="ARBA" id="ARBA00009845"/>
    </source>
</evidence>
<dbReference type="RefSeq" id="WP_180942601.1">
    <property type="nucleotide sequence ID" value="NZ_CP041241.1"/>
</dbReference>
<geneLocation type="plasmid" evidence="12">
    <name>pemeittgr7c</name>
</geneLocation>
<dbReference type="NCBIfam" id="NF002458">
    <property type="entry name" value="PRK01641.1"/>
    <property type="match status" value="1"/>
</dbReference>
<evidence type="ECO:0000313" key="12">
    <source>
        <dbReference type="Proteomes" id="UP000510721"/>
    </source>
</evidence>
<dbReference type="HAMAP" id="MF_01031">
    <property type="entry name" value="LeuD_type1"/>
    <property type="match status" value="1"/>
</dbReference>
<evidence type="ECO:0000256" key="9">
    <source>
        <dbReference type="ARBA" id="ARBA00023304"/>
    </source>
</evidence>
<dbReference type="InterPro" id="IPR033940">
    <property type="entry name" value="IPMI_Swivel"/>
</dbReference>
<dbReference type="PANTHER" id="PTHR43345">
    <property type="entry name" value="3-ISOPROPYLMALATE DEHYDRATASE SMALL SUBUNIT 2-RELATED-RELATED"/>
    <property type="match status" value="1"/>
</dbReference>
<evidence type="ECO:0000256" key="6">
    <source>
        <dbReference type="ARBA" id="ARBA00022430"/>
    </source>
</evidence>
<keyword evidence="7 10" id="KW-0028">Amino-acid biosynthesis</keyword>
<dbReference type="EC" id="4.2.1.33" evidence="10"/>
<dbReference type="SUPFAM" id="SSF52016">
    <property type="entry name" value="LeuD/IlvD-like"/>
    <property type="match status" value="1"/>
</dbReference>
<comment type="function">
    <text evidence="2 10">Catalyzes the isomerization between 2-isopropylmalate and 3-isopropylmalate, via the formation of 2-isopropylmaleate.</text>
</comment>
<keyword evidence="11" id="KW-0614">Plasmid</keyword>
<dbReference type="Gene3D" id="3.20.19.10">
    <property type="entry name" value="Aconitase, domain 4"/>
    <property type="match status" value="1"/>
</dbReference>
<comment type="catalytic activity">
    <reaction evidence="1 10">
        <text>(2R,3S)-3-isopropylmalate = (2S)-2-isopropylmalate</text>
        <dbReference type="Rhea" id="RHEA:32287"/>
        <dbReference type="ChEBI" id="CHEBI:1178"/>
        <dbReference type="ChEBI" id="CHEBI:35121"/>
        <dbReference type="EC" id="4.2.1.33"/>
    </reaction>
</comment>
<sequence>MPTFTTVTGEAAPFMLPNVDTDVIMPKQFLKGVDRQGLDVGVFHALRFDESGAVRPEFILNQAPWQEAAFLVVGPNFGCGSSREHAVWGLMQLGIRALIGTSFAGIFNDNCQRNGLLTISLEPETVAKLADLAETPGANRFTIDLPGQTMRTGDTQVSFDIDPLRKDAIVRGLDAVRMTLESADEIRSFEERHFRDNPWFA</sequence>
<comment type="pathway">
    <text evidence="3 10">Amino-acid biosynthesis; L-leucine biosynthesis; L-leucine from 3-methyl-2-oxobutanoate: step 2/4.</text>
</comment>
<gene>
    <name evidence="10 11" type="primary">leuD</name>
    <name evidence="11" type="ORF">FKV68_30940</name>
</gene>
<comment type="similarity">
    <text evidence="4 10">Belongs to the LeuD family. LeuD type 1 subfamily.</text>
</comment>
<dbReference type="InterPro" id="IPR050075">
    <property type="entry name" value="LeuD"/>
</dbReference>
<dbReference type="AlphaFoldDB" id="A0A859QQN1"/>
<dbReference type="KEGG" id="emx:FKV68_30940"/>
<keyword evidence="12" id="KW-1185">Reference proteome</keyword>
<keyword evidence="8 10" id="KW-0456">Lyase</keyword>
<dbReference type="NCBIfam" id="TIGR00171">
    <property type="entry name" value="leuD"/>
    <property type="match status" value="1"/>
</dbReference>
<evidence type="ECO:0000256" key="2">
    <source>
        <dbReference type="ARBA" id="ARBA00002695"/>
    </source>
</evidence>
<dbReference type="GO" id="GO:0009316">
    <property type="term" value="C:3-isopropylmalate dehydratase complex"/>
    <property type="evidence" value="ECO:0007669"/>
    <property type="project" value="InterPro"/>
</dbReference>
<dbReference type="GO" id="GO:0003861">
    <property type="term" value="F:3-isopropylmalate dehydratase activity"/>
    <property type="evidence" value="ECO:0007669"/>
    <property type="project" value="UniProtKB-UniRule"/>
</dbReference>
<dbReference type="EMBL" id="CP041241">
    <property type="protein sequence ID" value="QLL65705.1"/>
    <property type="molecule type" value="Genomic_DNA"/>
</dbReference>
<dbReference type="InterPro" id="IPR000573">
    <property type="entry name" value="AconitaseA/IPMdHydase_ssu_swvl"/>
</dbReference>
<dbReference type="UniPathway" id="UPA00048">
    <property type="reaction ID" value="UER00071"/>
</dbReference>
<dbReference type="InterPro" id="IPR015928">
    <property type="entry name" value="Aconitase/3IPM_dehydase_swvl"/>
</dbReference>
<dbReference type="CDD" id="cd01577">
    <property type="entry name" value="IPMI_Swivel"/>
    <property type="match status" value="1"/>
</dbReference>
<accession>A0A859QQN1</accession>
<dbReference type="Pfam" id="PF00694">
    <property type="entry name" value="Aconitase_C"/>
    <property type="match status" value="1"/>
</dbReference>
<dbReference type="PANTHER" id="PTHR43345:SF5">
    <property type="entry name" value="3-ISOPROPYLMALATE DEHYDRATASE SMALL SUBUNIT"/>
    <property type="match status" value="1"/>
</dbReference>
<evidence type="ECO:0000256" key="5">
    <source>
        <dbReference type="ARBA" id="ARBA00011271"/>
    </source>
</evidence>
<dbReference type="GO" id="GO:0009098">
    <property type="term" value="P:L-leucine biosynthetic process"/>
    <property type="evidence" value="ECO:0007669"/>
    <property type="project" value="UniProtKB-UniRule"/>
</dbReference>
<evidence type="ECO:0000256" key="8">
    <source>
        <dbReference type="ARBA" id="ARBA00023239"/>
    </source>
</evidence>